<dbReference type="PANTHER" id="PTHR38431:SF1">
    <property type="entry name" value="BLL2305 PROTEIN"/>
    <property type="match status" value="1"/>
</dbReference>
<dbReference type="GO" id="GO:0003677">
    <property type="term" value="F:DNA binding"/>
    <property type="evidence" value="ECO:0007669"/>
    <property type="project" value="InterPro"/>
</dbReference>
<dbReference type="AlphaFoldDB" id="A0AA86MYR5"/>
<dbReference type="Pfam" id="PF12727">
    <property type="entry name" value="PBP_like"/>
    <property type="match status" value="1"/>
</dbReference>
<dbReference type="Gene3D" id="3.40.190.10">
    <property type="entry name" value="Periplasmic binding protein-like II"/>
    <property type="match status" value="1"/>
</dbReference>
<gene>
    <name evidence="2" type="ORF">DNFV4_01974</name>
</gene>
<dbReference type="SUPFAM" id="SSF53850">
    <property type="entry name" value="Periplasmic binding protein-like II"/>
    <property type="match status" value="1"/>
</dbReference>
<protein>
    <submittedName>
        <fullName evidence="2">Helix-turn-helix domain-containing protein</fullName>
    </submittedName>
</protein>
<organism evidence="2 3">
    <name type="scientific">Nitrospira tepida</name>
    <dbReference type="NCBI Taxonomy" id="2973512"/>
    <lineage>
        <taxon>Bacteria</taxon>
        <taxon>Pseudomonadati</taxon>
        <taxon>Nitrospirota</taxon>
        <taxon>Nitrospiria</taxon>
        <taxon>Nitrospirales</taxon>
        <taxon>Nitrospiraceae</taxon>
        <taxon>Nitrospira</taxon>
    </lineage>
</organism>
<dbReference type="Proteomes" id="UP001179121">
    <property type="component" value="Chromosome"/>
</dbReference>
<dbReference type="KEGG" id="nti:DNFV4_01974"/>
<dbReference type="RefSeq" id="WP_289268464.1">
    <property type="nucleotide sequence ID" value="NZ_OX365700.1"/>
</dbReference>
<accession>A0AA86MYR5</accession>
<name>A0AA86MYR5_9BACT</name>
<dbReference type="EMBL" id="OX365700">
    <property type="protein sequence ID" value="CAI4031555.1"/>
    <property type="molecule type" value="Genomic_DNA"/>
</dbReference>
<proteinExistence type="predicted"/>
<dbReference type="PANTHER" id="PTHR38431">
    <property type="entry name" value="BLL2305 PROTEIN"/>
    <property type="match status" value="1"/>
</dbReference>
<dbReference type="Gene3D" id="1.10.260.40">
    <property type="entry name" value="lambda repressor-like DNA-binding domains"/>
    <property type="match status" value="1"/>
</dbReference>
<dbReference type="InterPro" id="IPR001387">
    <property type="entry name" value="Cro/C1-type_HTH"/>
</dbReference>
<evidence type="ECO:0000313" key="2">
    <source>
        <dbReference type="EMBL" id="CAI4031555.1"/>
    </source>
</evidence>
<dbReference type="SUPFAM" id="SSF47413">
    <property type="entry name" value="lambda repressor-like DNA-binding domains"/>
    <property type="match status" value="1"/>
</dbReference>
<dbReference type="InterPro" id="IPR024370">
    <property type="entry name" value="PBP_domain"/>
</dbReference>
<evidence type="ECO:0000259" key="1">
    <source>
        <dbReference type="PROSITE" id="PS50943"/>
    </source>
</evidence>
<dbReference type="SMART" id="SM00530">
    <property type="entry name" value="HTH_XRE"/>
    <property type="match status" value="1"/>
</dbReference>
<sequence>MSEQHRAEPAENIENRLRQVRMARGLSQTELAARSGITRQAVCAIEANQYLPTTAVALRLAGVLHCRIEDLFNLISSGEEIDGELIGVDRASAAGLLRQRVKVAQVGERVIVRPVTHLGEVLTYTVPADGLVTGIPPGKAKTSPLRVKVRLLREWASIREAVAVAGCDPAIFLAGDYLRRRQHGASVVGWTAGSAAAVEALKRGEVHVAGVHVVDRKTGESNLPYLRRHLDPKHYAVVTFAAWEQGWMVRRGNPRGIREAGDLARKDVTLVNREEGAGARLLLDQRLTDAGVKGGQVRGYRHVVPSHFAVARAVADGLADVGVGVGAAATAFGLDFLPLQTERYDLVVPAGLLKSHPALQQFLDTIVSRAFRAEVEALGGYDTRETGMVRELFDKRSA</sequence>
<keyword evidence="3" id="KW-1185">Reference proteome</keyword>
<feature type="domain" description="HTH cro/C1-type" evidence="1">
    <location>
        <begin position="17"/>
        <end position="71"/>
    </location>
</feature>
<dbReference type="Pfam" id="PF01381">
    <property type="entry name" value="HTH_3"/>
    <property type="match status" value="1"/>
</dbReference>
<evidence type="ECO:0000313" key="3">
    <source>
        <dbReference type="Proteomes" id="UP001179121"/>
    </source>
</evidence>
<dbReference type="CDD" id="cd00093">
    <property type="entry name" value="HTH_XRE"/>
    <property type="match status" value="1"/>
</dbReference>
<dbReference type="InterPro" id="IPR010982">
    <property type="entry name" value="Lambda_DNA-bd_dom_sf"/>
</dbReference>
<dbReference type="PROSITE" id="PS50943">
    <property type="entry name" value="HTH_CROC1"/>
    <property type="match status" value="1"/>
</dbReference>
<reference evidence="2" key="1">
    <citation type="submission" date="2022-10" db="EMBL/GenBank/DDBJ databases">
        <authorList>
            <person name="Koch H."/>
        </authorList>
    </citation>
    <scope>NUCLEOTIDE SEQUENCE</scope>
    <source>
        <strain evidence="2">DNF</strain>
    </source>
</reference>